<evidence type="ECO:0000313" key="2">
    <source>
        <dbReference type="Proteomes" id="UP000178894"/>
    </source>
</evidence>
<gene>
    <name evidence="1" type="ORF">A3G54_00950</name>
</gene>
<dbReference type="AlphaFoldDB" id="A0A1F5Y0U4"/>
<proteinExistence type="predicted"/>
<name>A0A1F5Y0U4_9BACT</name>
<dbReference type="EMBL" id="MFIQ01000016">
    <property type="protein sequence ID" value="OGF93471.1"/>
    <property type="molecule type" value="Genomic_DNA"/>
</dbReference>
<organism evidence="1 2">
    <name type="scientific">Candidatus Giovannonibacteria bacterium RIFCSPLOWO2_12_FULL_44_15</name>
    <dbReference type="NCBI Taxonomy" id="1798364"/>
    <lineage>
        <taxon>Bacteria</taxon>
        <taxon>Candidatus Giovannoniibacteriota</taxon>
    </lineage>
</organism>
<evidence type="ECO:0000313" key="1">
    <source>
        <dbReference type="EMBL" id="OGF93471.1"/>
    </source>
</evidence>
<sequence>MKRKKELLLGLFLCFAVAAFLILTPEPFASFIVNIEVKTIYAIKGHPGVSGYCGMGRITRGPVLGENIISRLGVPFRCHTVFALYPKWDSPDSADYVGLFRYADEETARLGPMFFVDEDWVTLAIYKGREY</sequence>
<protein>
    <submittedName>
        <fullName evidence="1">Uncharacterized protein</fullName>
    </submittedName>
</protein>
<comment type="caution">
    <text evidence="1">The sequence shown here is derived from an EMBL/GenBank/DDBJ whole genome shotgun (WGS) entry which is preliminary data.</text>
</comment>
<reference evidence="1 2" key="1">
    <citation type="journal article" date="2016" name="Nat. Commun.">
        <title>Thousands of microbial genomes shed light on interconnected biogeochemical processes in an aquifer system.</title>
        <authorList>
            <person name="Anantharaman K."/>
            <person name="Brown C.T."/>
            <person name="Hug L.A."/>
            <person name="Sharon I."/>
            <person name="Castelle C.J."/>
            <person name="Probst A.J."/>
            <person name="Thomas B.C."/>
            <person name="Singh A."/>
            <person name="Wilkins M.J."/>
            <person name="Karaoz U."/>
            <person name="Brodie E.L."/>
            <person name="Williams K.H."/>
            <person name="Hubbard S.S."/>
            <person name="Banfield J.F."/>
        </authorList>
    </citation>
    <scope>NUCLEOTIDE SEQUENCE [LARGE SCALE GENOMIC DNA]</scope>
</reference>
<accession>A0A1F5Y0U4</accession>
<dbReference type="Proteomes" id="UP000178894">
    <property type="component" value="Unassembled WGS sequence"/>
</dbReference>